<gene>
    <name evidence="3" type="ORF">TGPRC2_297210C</name>
</gene>
<feature type="compositionally biased region" description="Basic and acidic residues" evidence="2">
    <location>
        <begin position="1000"/>
        <end position="1020"/>
    </location>
</feature>
<proteinExistence type="predicted"/>
<feature type="region of interest" description="Disordered" evidence="2">
    <location>
        <begin position="711"/>
        <end position="789"/>
    </location>
</feature>
<feature type="compositionally biased region" description="Polar residues" evidence="2">
    <location>
        <begin position="904"/>
        <end position="918"/>
    </location>
</feature>
<feature type="compositionally biased region" description="Basic and acidic residues" evidence="2">
    <location>
        <begin position="1303"/>
        <end position="1313"/>
    </location>
</feature>
<feature type="compositionally biased region" description="Basic residues" evidence="2">
    <location>
        <begin position="455"/>
        <end position="464"/>
    </location>
</feature>
<protein>
    <submittedName>
        <fullName evidence="3">Uncharacterized protein</fullName>
    </submittedName>
</protein>
<feature type="compositionally biased region" description="Basic and acidic residues" evidence="2">
    <location>
        <begin position="544"/>
        <end position="558"/>
    </location>
</feature>
<evidence type="ECO:0000313" key="4">
    <source>
        <dbReference type="Proteomes" id="UP000075225"/>
    </source>
</evidence>
<feature type="region of interest" description="Disordered" evidence="2">
    <location>
        <begin position="809"/>
        <end position="874"/>
    </location>
</feature>
<feature type="region of interest" description="Disordered" evidence="2">
    <location>
        <begin position="349"/>
        <end position="398"/>
    </location>
</feature>
<feature type="compositionally biased region" description="Basic and acidic residues" evidence="2">
    <location>
        <begin position="434"/>
        <end position="447"/>
    </location>
</feature>
<feature type="compositionally biased region" description="Basic and acidic residues" evidence="2">
    <location>
        <begin position="1067"/>
        <end position="1079"/>
    </location>
</feature>
<feature type="compositionally biased region" description="Basic and acidic residues" evidence="2">
    <location>
        <begin position="515"/>
        <end position="531"/>
    </location>
</feature>
<feature type="compositionally biased region" description="Low complexity" evidence="2">
    <location>
        <begin position="1216"/>
        <end position="1241"/>
    </location>
</feature>
<accession>A0A151H239</accession>
<feature type="region of interest" description="Disordered" evidence="2">
    <location>
        <begin position="109"/>
        <end position="157"/>
    </location>
</feature>
<feature type="compositionally biased region" description="Basic and acidic residues" evidence="2">
    <location>
        <begin position="711"/>
        <end position="727"/>
    </location>
</feature>
<feature type="compositionally biased region" description="Low complexity" evidence="2">
    <location>
        <begin position="849"/>
        <end position="874"/>
    </location>
</feature>
<dbReference type="Proteomes" id="UP000075225">
    <property type="component" value="Unassembled WGS sequence"/>
</dbReference>
<feature type="region of interest" description="Disordered" evidence="2">
    <location>
        <begin position="1177"/>
        <end position="1366"/>
    </location>
</feature>
<feature type="region of interest" description="Disordered" evidence="2">
    <location>
        <begin position="893"/>
        <end position="946"/>
    </location>
</feature>
<name>A0A151H239_TOXGO</name>
<evidence type="ECO:0000256" key="2">
    <source>
        <dbReference type="SAM" id="MobiDB-lite"/>
    </source>
</evidence>
<organism evidence="3 4">
    <name type="scientific">Toxoplasma gondii TgCatPRC2</name>
    <dbReference type="NCBI Taxonomy" id="1130821"/>
    <lineage>
        <taxon>Eukaryota</taxon>
        <taxon>Sar</taxon>
        <taxon>Alveolata</taxon>
        <taxon>Apicomplexa</taxon>
        <taxon>Conoidasida</taxon>
        <taxon>Coccidia</taxon>
        <taxon>Eucoccidiorida</taxon>
        <taxon>Eimeriorina</taxon>
        <taxon>Sarcocystidae</taxon>
        <taxon>Toxoplasma</taxon>
    </lineage>
</organism>
<feature type="region of interest" description="Disordered" evidence="2">
    <location>
        <begin position="997"/>
        <end position="1094"/>
    </location>
</feature>
<sequence length="1366" mass="152620">PPAAARFALSAQECHDRWIDLQRDHDALQHEAEQRCLLLSEKLARAERVCVSTSDEASEALRNAETQLTLALDARASLEAAQAAALASAKSEKEELAKQVHSLRARLRRVEEEKREEAKEKAETREEADSLKKSLERERREKETWRRRGEAEEERRRAVEKLHARQISKIEELHKRRHMQTLELQTERRRLVEAQARRDAARDAEFARREAQLEARLEALREAVKERERELEKLLEENQRERQKADAETQGERERVEALEARLRELKREREVSQDLESDLRAALQAQREENELIALEAVRVRAVANKREREKLETDTRRVKICLALQEKQQTLLVQVAHALLCMHGVGETETGEKEESDRGQAREGEERSEERKRGTSEQGQREKSLSEDGRTRGVSSQEGVFGGVLRQVFRAIEEAEQDLLRLRLELRSLKKAEGAREGRREDNHNTEQLSRGRERRWSHRSRSALPALSLSSSVSPGRPPRASSVHEPSSSFSSSFASSFLSSGSSFGVSVAEGKKARLPRDAERRGEGVCRLATSGEEDLESRREESREARRGESDCGGTQRFSGREGACRRCRELSREVSVLQRSLRRARSQRQNNWTSPAKEREDFARQLEAQDEKLRCFLTQIDEQRHLLRQHELHGQQQARLLAEQREELRRSQRDSARMREERETSVWVREKLARHSEKLLVFVLEALKHYAEFFDSVAPEKVEGKNRQKGRDGEEKTTSLDVAGKTRSRSGNAEKRPRRQAVTSGVRTPEGGAGARGQSRKDEGGEAEDRAGGRFSPLPSPQALEAKLLVYLISSQGESEEDVRDSMSCSPAGLSAEKCNSRDAKSEKAFRKRGARRSCSEAASARVSVQSGASPSLRRSSSQQSSAAFSRSVSAFSESTGSAASSRHAARWREQTTVSAAAEQTQMTDRQSEKGGANSRGSFLHGGDSVEAEGGCGESSFVPSELRALREIIERIHALVLQVAASTCLWMRRKWKLRAILHAMKKQALATREERRKLEGRHNGRSPNREEMGEEEVEEGDGVRREGSGEETREGVGEDPSGGGDWLSHSDVFEGEECTSRRETVKSTEEHWEDDSNSQDSSKKAVATLASRPCLPACSSSMRDANSVERNAWTRSFSSLSAVGPAFGPSSPRSLSTAATLVPYTSRPLVSIPPASSFSSFLHLPVQPVEEEKEEEGTPYFPVLLGFEGGTSGSSGSSHNGEDRPGLLSSLSSRSSLSVSSAFSQSVAASPPFALPPSRPRLDVAETKPKERETETLRKALGQKKSSLLRLDAQSDEGDVEGESQGCLEEESSAEERKPRRETQDISCQVRTTAGGTARGRKERERREERKGGREEERGDAPGRRLALGDLFSSSGG</sequence>
<comment type="caution">
    <text evidence="3">The sequence shown here is derived from an EMBL/GenBank/DDBJ whole genome shotgun (WGS) entry which is preliminary data.</text>
</comment>
<feature type="compositionally biased region" description="Acidic residues" evidence="2">
    <location>
        <begin position="1283"/>
        <end position="1302"/>
    </location>
</feature>
<feature type="compositionally biased region" description="Basic and acidic residues" evidence="2">
    <location>
        <begin position="1249"/>
        <end position="1267"/>
    </location>
</feature>
<feature type="non-terminal residue" evidence="3">
    <location>
        <position position="1"/>
    </location>
</feature>
<feature type="coiled-coil region" evidence="1">
    <location>
        <begin position="407"/>
        <end position="434"/>
    </location>
</feature>
<dbReference type="EMBL" id="AHZP02002657">
    <property type="protein sequence ID" value="KYK63418.1"/>
    <property type="molecule type" value="Genomic_DNA"/>
</dbReference>
<feature type="coiled-coil region" evidence="1">
    <location>
        <begin position="184"/>
        <end position="286"/>
    </location>
</feature>
<dbReference type="VEuPathDB" id="ToxoDB:TGPRC2_297210C"/>
<feature type="compositionally biased region" description="Basic and acidic residues" evidence="2">
    <location>
        <begin position="352"/>
        <end position="393"/>
    </location>
</feature>
<evidence type="ECO:0000256" key="1">
    <source>
        <dbReference type="SAM" id="Coils"/>
    </source>
</evidence>
<feature type="compositionally biased region" description="Basic and acidic residues" evidence="2">
    <location>
        <begin position="828"/>
        <end position="838"/>
    </location>
</feature>
<feature type="compositionally biased region" description="Low complexity" evidence="2">
    <location>
        <begin position="465"/>
        <end position="492"/>
    </location>
</feature>
<reference evidence="4" key="1">
    <citation type="submission" date="2016-03" db="EMBL/GenBank/DDBJ databases">
        <authorList>
            <person name="Sibley D."/>
            <person name="Venepally P."/>
            <person name="Karamycheva S."/>
            <person name="Hadjithomas M."/>
            <person name="Khan A."/>
            <person name="Brunk B."/>
            <person name="Roos D."/>
            <person name="Caler E."/>
            <person name="Lorenzi H."/>
        </authorList>
    </citation>
    <scope>NUCLEOTIDE SEQUENCE [LARGE SCALE GENOMIC DNA]</scope>
    <source>
        <strain evidence="4">TgCatPRC2</strain>
    </source>
</reference>
<feature type="region of interest" description="Disordered" evidence="2">
    <location>
        <begin position="434"/>
        <end position="492"/>
    </location>
</feature>
<feature type="region of interest" description="Disordered" evidence="2">
    <location>
        <begin position="507"/>
        <end position="568"/>
    </location>
</feature>
<feature type="compositionally biased region" description="Basic and acidic residues" evidence="2">
    <location>
        <begin position="768"/>
        <end position="781"/>
    </location>
</feature>
<keyword evidence="1" id="KW-0175">Coiled coil</keyword>
<feature type="compositionally biased region" description="Basic and acidic residues" evidence="2">
    <location>
        <begin position="1030"/>
        <end position="1045"/>
    </location>
</feature>
<feature type="compositionally biased region" description="Basic and acidic residues" evidence="2">
    <location>
        <begin position="1329"/>
        <end position="1352"/>
    </location>
</feature>
<evidence type="ECO:0000313" key="3">
    <source>
        <dbReference type="EMBL" id="KYK63418.1"/>
    </source>
</evidence>
<feature type="region of interest" description="Disordered" evidence="2">
    <location>
        <begin position="590"/>
        <end position="609"/>
    </location>
</feature>